<organism evidence="5 6">
    <name type="scientific">Candidatus Alectryocaccomicrobium excrementavium</name>
    <dbReference type="NCBI Taxonomy" id="2840668"/>
    <lineage>
        <taxon>Bacteria</taxon>
        <taxon>Bacillati</taxon>
        <taxon>Bacillota</taxon>
        <taxon>Clostridia</taxon>
        <taxon>Candidatus Alectryocaccomicrobium</taxon>
    </lineage>
</organism>
<evidence type="ECO:0000256" key="1">
    <source>
        <dbReference type="ARBA" id="ARBA00022487"/>
    </source>
</evidence>
<dbReference type="GO" id="GO:0052689">
    <property type="term" value="F:carboxylic ester hydrolase activity"/>
    <property type="evidence" value="ECO:0007669"/>
    <property type="project" value="UniProtKB-KW"/>
</dbReference>
<reference evidence="5" key="2">
    <citation type="journal article" date="2021" name="PeerJ">
        <title>Extensive microbial diversity within the chicken gut microbiome revealed by metagenomics and culture.</title>
        <authorList>
            <person name="Gilroy R."/>
            <person name="Ravi A."/>
            <person name="Getino M."/>
            <person name="Pursley I."/>
            <person name="Horton D.L."/>
            <person name="Alikhan N.F."/>
            <person name="Baker D."/>
            <person name="Gharbi K."/>
            <person name="Hall N."/>
            <person name="Watson M."/>
            <person name="Adriaenssens E.M."/>
            <person name="Foster-Nyarko E."/>
            <person name="Jarju S."/>
            <person name="Secka A."/>
            <person name="Antonio M."/>
            <person name="Oren A."/>
            <person name="Chaudhuri R.R."/>
            <person name="La Ragione R."/>
            <person name="Hildebrand F."/>
            <person name="Pallen M.J."/>
        </authorList>
    </citation>
    <scope>NUCLEOTIDE SEQUENCE</scope>
    <source>
        <strain evidence="5">13766</strain>
    </source>
</reference>
<evidence type="ECO:0000256" key="3">
    <source>
        <dbReference type="ARBA" id="ARBA00022801"/>
    </source>
</evidence>
<gene>
    <name evidence="5" type="ORF">IAA84_09750</name>
</gene>
<name>A0A9D1G1A7_9FIRM</name>
<accession>A0A9D1G1A7</accession>
<protein>
    <recommendedName>
        <fullName evidence="4">4-O-methyl-glucuronoyl methylesterase-like domain-containing protein</fullName>
    </recommendedName>
</protein>
<dbReference type="InterPro" id="IPR054579">
    <property type="entry name" value="GCE-like_dom"/>
</dbReference>
<sequence length="380" mass="42780">MAELTKLQVTEYRELGKLPNPFVFRDGTPVRTHEDWRRRRQELIATAVELQYGTMPPQPEFLEVEPLNRSGPGHIETFRIHTGTRACPFSFTMTVHRPNTDQPCPALVDGDQCYPIMNDLAVSNLFTQQGILVAKFNRCEIVPDMRGLPRNSRIYRAYPAHTFRAIGAWAWGYSRCVDALLQLGLMDEKCIAFTGLSRGGKTALVAGALDERATIVNPEAPCAGGSCYRIAMRAITEDGDEARSEELDDIVRAFPDWMGPDLPAYAGRVAQLPFDEHELKALVAPRVLFDSEAKSDIWANPLGAYQSNIAAREVYRFLGAEENLLWYWRDGYHAQTMEDFSMLQNLMLNRIQGTPLSGKFMNVPFDAPAPAFDWRCPEGD</sequence>
<dbReference type="Gene3D" id="3.40.50.1820">
    <property type="entry name" value="alpha/beta hydrolase"/>
    <property type="match status" value="1"/>
</dbReference>
<dbReference type="InterPro" id="IPR029058">
    <property type="entry name" value="AB_hydrolase_fold"/>
</dbReference>
<comment type="caution">
    <text evidence="5">The sequence shown here is derived from an EMBL/GenBank/DDBJ whole genome shotgun (WGS) entry which is preliminary data.</text>
</comment>
<proteinExistence type="predicted"/>
<dbReference type="Pfam" id="PF22244">
    <property type="entry name" value="GCE_fung"/>
    <property type="match status" value="1"/>
</dbReference>
<keyword evidence="3" id="KW-0378">Hydrolase</keyword>
<keyword evidence="2" id="KW-0732">Signal</keyword>
<evidence type="ECO:0000313" key="5">
    <source>
        <dbReference type="EMBL" id="HIS93286.1"/>
    </source>
</evidence>
<evidence type="ECO:0000259" key="4">
    <source>
        <dbReference type="Pfam" id="PF22244"/>
    </source>
</evidence>
<evidence type="ECO:0000256" key="2">
    <source>
        <dbReference type="ARBA" id="ARBA00022729"/>
    </source>
</evidence>
<dbReference type="AlphaFoldDB" id="A0A9D1G1A7"/>
<dbReference type="EMBL" id="DVJN01000191">
    <property type="protein sequence ID" value="HIS93286.1"/>
    <property type="molecule type" value="Genomic_DNA"/>
</dbReference>
<keyword evidence="1" id="KW-0719">Serine esterase</keyword>
<feature type="domain" description="4-O-methyl-glucuronoyl methylesterase-like" evidence="4">
    <location>
        <begin position="89"/>
        <end position="319"/>
    </location>
</feature>
<dbReference type="SUPFAM" id="SSF53474">
    <property type="entry name" value="alpha/beta-Hydrolases"/>
    <property type="match status" value="1"/>
</dbReference>
<dbReference type="Proteomes" id="UP000824140">
    <property type="component" value="Unassembled WGS sequence"/>
</dbReference>
<evidence type="ECO:0000313" key="6">
    <source>
        <dbReference type="Proteomes" id="UP000824140"/>
    </source>
</evidence>
<reference evidence="5" key="1">
    <citation type="submission" date="2020-10" db="EMBL/GenBank/DDBJ databases">
        <authorList>
            <person name="Gilroy R."/>
        </authorList>
    </citation>
    <scope>NUCLEOTIDE SEQUENCE</scope>
    <source>
        <strain evidence="5">13766</strain>
    </source>
</reference>